<dbReference type="SMART" id="SM00935">
    <property type="entry name" value="OmpH"/>
    <property type="match status" value="1"/>
</dbReference>
<evidence type="ECO:0000313" key="4">
    <source>
        <dbReference type="Proteomes" id="UP001259803"/>
    </source>
</evidence>
<proteinExistence type="predicted"/>
<feature type="signal peptide" evidence="2">
    <location>
        <begin position="1"/>
        <end position="29"/>
    </location>
</feature>
<dbReference type="InterPro" id="IPR005632">
    <property type="entry name" value="Chaperone_Skp"/>
</dbReference>
<gene>
    <name evidence="3" type="ORF">RM533_10300</name>
</gene>
<dbReference type="EMBL" id="JAVRHS010000008">
    <property type="protein sequence ID" value="MDT0576574.1"/>
    <property type="molecule type" value="Genomic_DNA"/>
</dbReference>
<protein>
    <submittedName>
        <fullName evidence="3">OmpH family outer membrane protein</fullName>
    </submittedName>
</protein>
<sequence length="223" mass="23839">MNMMMKAAAAALIAGTAPAALLVATPATAQIVPGIAVANPDAIVVNSAAYKLAETQRQTTYKAQIDQAEQRRQALAAQLQPLYTRIQTDSQAASPNQQSLQQQAGQIQQLEQRGQAELQQLLGPVSMSRAYVLEQISEKLPQALQAAQGRKKITLILTPDSVLAADNAYNLNQDILTELDRLIPQAQLVPPAGWMPRAQREALAAQGQPQPQQPQGNAAAPGR</sequence>
<evidence type="ECO:0000313" key="3">
    <source>
        <dbReference type="EMBL" id="MDT0576574.1"/>
    </source>
</evidence>
<accession>A0ABU2ZJT7</accession>
<organism evidence="3 4">
    <name type="scientific">Croceicoccus esteveae</name>
    <dbReference type="NCBI Taxonomy" id="3075597"/>
    <lineage>
        <taxon>Bacteria</taxon>
        <taxon>Pseudomonadati</taxon>
        <taxon>Pseudomonadota</taxon>
        <taxon>Alphaproteobacteria</taxon>
        <taxon>Sphingomonadales</taxon>
        <taxon>Erythrobacteraceae</taxon>
        <taxon>Croceicoccus</taxon>
    </lineage>
</organism>
<name>A0ABU2ZJT7_9SPHN</name>
<reference evidence="3 4" key="1">
    <citation type="submission" date="2023-09" db="EMBL/GenBank/DDBJ databases">
        <authorList>
            <person name="Rey-Velasco X."/>
        </authorList>
    </citation>
    <scope>NUCLEOTIDE SEQUENCE [LARGE SCALE GENOMIC DNA]</scope>
    <source>
        <strain evidence="3 4">F390</strain>
    </source>
</reference>
<dbReference type="Pfam" id="PF03938">
    <property type="entry name" value="OmpH"/>
    <property type="match status" value="1"/>
</dbReference>
<evidence type="ECO:0000256" key="1">
    <source>
        <dbReference type="SAM" id="MobiDB-lite"/>
    </source>
</evidence>
<keyword evidence="4" id="KW-1185">Reference proteome</keyword>
<dbReference type="Gene3D" id="3.30.910.20">
    <property type="entry name" value="Skp domain"/>
    <property type="match status" value="1"/>
</dbReference>
<feature type="region of interest" description="Disordered" evidence="1">
    <location>
        <begin position="193"/>
        <end position="223"/>
    </location>
</feature>
<feature type="compositionally biased region" description="Low complexity" evidence="1">
    <location>
        <begin position="202"/>
        <end position="223"/>
    </location>
</feature>
<comment type="caution">
    <text evidence="3">The sequence shown here is derived from an EMBL/GenBank/DDBJ whole genome shotgun (WGS) entry which is preliminary data.</text>
</comment>
<dbReference type="SUPFAM" id="SSF111384">
    <property type="entry name" value="OmpH-like"/>
    <property type="match status" value="1"/>
</dbReference>
<dbReference type="RefSeq" id="WP_311341148.1">
    <property type="nucleotide sequence ID" value="NZ_JAVRHS010000008.1"/>
</dbReference>
<keyword evidence="2" id="KW-0732">Signal</keyword>
<dbReference type="Proteomes" id="UP001259803">
    <property type="component" value="Unassembled WGS sequence"/>
</dbReference>
<feature type="chain" id="PRO_5045450464" evidence="2">
    <location>
        <begin position="30"/>
        <end position="223"/>
    </location>
</feature>
<dbReference type="InterPro" id="IPR024930">
    <property type="entry name" value="Skp_dom_sf"/>
</dbReference>
<evidence type="ECO:0000256" key="2">
    <source>
        <dbReference type="SAM" id="SignalP"/>
    </source>
</evidence>